<dbReference type="GO" id="GO:0005524">
    <property type="term" value="F:ATP binding"/>
    <property type="evidence" value="ECO:0007669"/>
    <property type="project" value="UniProtKB-UniRule"/>
</dbReference>
<evidence type="ECO:0000256" key="1">
    <source>
        <dbReference type="ARBA" id="ARBA00022527"/>
    </source>
</evidence>
<dbReference type="KEGG" id="csol:105365661"/>
<feature type="compositionally biased region" description="Basic and acidic residues" evidence="9">
    <location>
        <begin position="585"/>
        <end position="594"/>
    </location>
</feature>
<dbReference type="InterPro" id="IPR011009">
    <property type="entry name" value="Kinase-like_dom_sf"/>
</dbReference>
<dbReference type="CDD" id="cd06611">
    <property type="entry name" value="STKc_SLK_like"/>
    <property type="match status" value="1"/>
</dbReference>
<evidence type="ECO:0000256" key="5">
    <source>
        <dbReference type="ARBA" id="ARBA00022777"/>
    </source>
</evidence>
<accession>A0AAJ7DZJ5</accession>
<feature type="compositionally biased region" description="Basic and acidic residues" evidence="9">
    <location>
        <begin position="423"/>
        <end position="433"/>
    </location>
</feature>
<feature type="coiled-coil region" evidence="8">
    <location>
        <begin position="1387"/>
        <end position="1446"/>
    </location>
</feature>
<sequence>MSFLSNLKKAFHFGGNDAKKKKLYNNIKMDVNPEEFWDMIGELGDGAFGKVYKAQHKQTHQLAAAKMCALEGEDDLSDFMIEIDILSECKHPNVVELHEAYFIEGKLWMLIEYCDGGAVDSIMVELEKALTELQIAYVCQHMTKGLAFLHKAKVIHRDLKAGNVLLTMAGGVKIADFGVSAKNKYTLQKHDTFIGTPYWMAPEVVLCETFRDNPYDFKVDIWSLGITLIEFAQMEPPNHEMSPMRVLLKIQKSDPPKLEQPNRWSKDFNDFIAKALIKDPSMRPTAEELLKHPFISRNLDSKPIRDLLLEYKADVVEEELVDDEAEEQRTSQLPLELDQIGDDSVSVRSDNDVKVTEKETAIIVPASAAKREESNKREINRDGEKEERSKKLRKAESKENIPISVEKKPAPKPPTVAVAPNELSERRLSRDKGPAPLPPSITRQESRNDIEMVSKIGKKLSPIDTAKDDQKQPETRSQVQEESQEVTNGKIKQQRDSDTNNLTTSEKSLVKDQQQPLRSKSVEDKMIVSNKAKQISVEEKRKSAPIKPDNGTEEDLRKSNMDKQNSFEEDRVKVESSTDWNRSPNDCKSDEISRHSLQLKRKSVEEKLKAMLEKQLLRESGKEHQQQMNELKNQIFFASASKDGGSPLKMSSSTGDIASTVFLKRINDEDAKCRSEGSSRNDSLENLSDVETEIARENVAPDVVDRSKNQNAGINVSVITSTPIKSNISRSSSGDNIVVITGAPQKLEMEHRANTSTTVRITSDSPDPSNSLASNVSQVTVVTTHPPVLIDATASPPPPRRTSSEVVIVANETNKTQVNESSAEDDGFTSLDSLEYTPQEQAIVIGADQLSGKKIGKRLDESEVVIVSAIEDNQQLLQDTSHVSVVTVGDEREQVKDSSALDTGSVIDDDKTKKLMNGQVRQSVDQTLMGTKSHVKSKDPSSNNKPTSSRHSISNHNKEKRVSPDSYDGSNSTRCSQSDSGSTRSHTPSKSIDRSDAESISTTISQDSRGSNKETNHVGNSNGAGQRSEMDEEVVLRRKPEYAREIPRRTKEDAERIQMMNLKKKTRKRTRKFEIDGVVVTTTTSKVIYGDDENGKFYDDQIFRKQELRELKMLQKMEQKQFQDLSLKAQFNKDQQEKRNEQERQLLERTAEADLEALMRQQRQQLDRAEAQQEADLRLASKKIRAEQERELKQFREGLKQDLRLLKQEVDLMPKEKRKSAFKIRKEKLEAEHEEREKLFMEKLNESHETSLRRLSDSHREKIALMERQFLQQKQQLLRARESAIWELEEHQIHERQQLLKRQLKDIFFLQRHQMLIKHEKELEQMKRMNQRKEEELVKRQTIERRNLPKRIRNEMKAREMMFRESMRISMSSTLVSDPDAERDKLKKFQENEKKRYRAEQQRFELKHARQLEEMRASSDATIKELEQLQNEKRKMLMEHELIKLKEQEEAYLKELREWKGLLKPRKQKLEEQFAMQLEEQEIVYGPSAIPLCLPSDLPDLTHHTASSTRSSLSSVSEG</sequence>
<dbReference type="SMART" id="SM00220">
    <property type="entry name" value="S_TKc"/>
    <property type="match status" value="1"/>
</dbReference>
<evidence type="ECO:0000256" key="7">
    <source>
        <dbReference type="PROSITE-ProRule" id="PRU10141"/>
    </source>
</evidence>
<feature type="region of interest" description="Disordered" evidence="9">
    <location>
        <begin position="1497"/>
        <end position="1519"/>
    </location>
</feature>
<feature type="compositionally biased region" description="Basic and acidic residues" evidence="9">
    <location>
        <begin position="554"/>
        <end position="576"/>
    </location>
</feature>
<name>A0AAJ7DZJ5_9HYME</name>
<dbReference type="PROSITE" id="PS50011">
    <property type="entry name" value="PROTEIN_KINASE_DOM"/>
    <property type="match status" value="1"/>
</dbReference>
<dbReference type="SUPFAM" id="SSF56112">
    <property type="entry name" value="Protein kinase-like (PK-like)"/>
    <property type="match status" value="1"/>
</dbReference>
<keyword evidence="5 12" id="KW-0418">Kinase</keyword>
<evidence type="ECO:0000256" key="2">
    <source>
        <dbReference type="ARBA" id="ARBA00022553"/>
    </source>
</evidence>
<dbReference type="Gene3D" id="3.30.200.20">
    <property type="entry name" value="Phosphorylase Kinase, domain 1"/>
    <property type="match status" value="1"/>
</dbReference>
<dbReference type="RefSeq" id="XP_011502184.1">
    <property type="nucleotide sequence ID" value="XM_011503882.1"/>
</dbReference>
<dbReference type="PANTHER" id="PTHR46538:SF3">
    <property type="entry name" value="PROTEIN KINASE DOMAIN-CONTAINING PROTEIN"/>
    <property type="match status" value="1"/>
</dbReference>
<feature type="compositionally biased region" description="Basic and acidic residues" evidence="9">
    <location>
        <begin position="1034"/>
        <end position="1052"/>
    </location>
</feature>
<dbReference type="InterPro" id="IPR022165">
    <property type="entry name" value="PKK"/>
</dbReference>
<evidence type="ECO:0000313" key="11">
    <source>
        <dbReference type="Proteomes" id="UP000695007"/>
    </source>
</evidence>
<dbReference type="FunFam" id="3.30.200.20:FF:000353">
    <property type="entry name" value="Sterile20-like kinase, isoform B"/>
    <property type="match status" value="1"/>
</dbReference>
<feature type="compositionally biased region" description="Basic and acidic residues" evidence="9">
    <location>
        <begin position="465"/>
        <end position="474"/>
    </location>
</feature>
<dbReference type="PROSITE" id="PS00107">
    <property type="entry name" value="PROTEIN_KINASE_ATP"/>
    <property type="match status" value="1"/>
</dbReference>
<gene>
    <name evidence="12" type="primary">LOC105365661</name>
</gene>
<reference evidence="12" key="1">
    <citation type="submission" date="2025-08" db="UniProtKB">
        <authorList>
            <consortium name="RefSeq"/>
        </authorList>
    </citation>
    <scope>IDENTIFICATION</scope>
</reference>
<feature type="coiled-coil region" evidence="8">
    <location>
        <begin position="1316"/>
        <end position="1346"/>
    </location>
</feature>
<feature type="compositionally biased region" description="Polar residues" evidence="9">
    <location>
        <begin position="475"/>
        <end position="491"/>
    </location>
</feature>
<feature type="compositionally biased region" description="Polar residues" evidence="9">
    <location>
        <begin position="968"/>
        <end position="990"/>
    </location>
</feature>
<dbReference type="PANTHER" id="PTHR46538">
    <property type="entry name" value="PROTEIN KINASE DOMAIN-CONTAINING PROTEIN"/>
    <property type="match status" value="1"/>
</dbReference>
<dbReference type="InterPro" id="IPR008271">
    <property type="entry name" value="Ser/Thr_kinase_AS"/>
</dbReference>
<dbReference type="Gene3D" id="1.10.510.10">
    <property type="entry name" value="Transferase(Phosphotransferase) domain 1"/>
    <property type="match status" value="1"/>
</dbReference>
<feature type="region of interest" description="Disordered" evidence="9">
    <location>
        <begin position="918"/>
        <end position="1052"/>
    </location>
</feature>
<dbReference type="CTD" id="37893"/>
<evidence type="ECO:0000313" key="12">
    <source>
        <dbReference type="RefSeq" id="XP_011502184.1"/>
    </source>
</evidence>
<feature type="compositionally biased region" description="Basic and acidic residues" evidence="9">
    <location>
        <begin position="369"/>
        <end position="409"/>
    </location>
</feature>
<dbReference type="InterPro" id="IPR051585">
    <property type="entry name" value="STE20_Ser/Thr_Kinases"/>
</dbReference>
<dbReference type="GeneID" id="105365661"/>
<feature type="coiled-coil region" evidence="8">
    <location>
        <begin position="1132"/>
        <end position="1246"/>
    </location>
</feature>
<dbReference type="PROSITE" id="PS00108">
    <property type="entry name" value="PROTEIN_KINASE_ST"/>
    <property type="match status" value="1"/>
</dbReference>
<dbReference type="InterPro" id="IPR000719">
    <property type="entry name" value="Prot_kinase_dom"/>
</dbReference>
<keyword evidence="4 7" id="KW-0547">Nucleotide-binding</keyword>
<dbReference type="GO" id="GO:0004674">
    <property type="term" value="F:protein serine/threonine kinase activity"/>
    <property type="evidence" value="ECO:0007669"/>
    <property type="project" value="UniProtKB-KW"/>
</dbReference>
<feature type="binding site" evidence="7">
    <location>
        <position position="66"/>
    </location>
    <ligand>
        <name>ATP</name>
        <dbReference type="ChEBI" id="CHEBI:30616"/>
    </ligand>
</feature>
<evidence type="ECO:0000259" key="10">
    <source>
        <dbReference type="PROSITE" id="PS50011"/>
    </source>
</evidence>
<feature type="compositionally biased region" description="Polar residues" evidence="9">
    <location>
        <begin position="998"/>
        <end position="1009"/>
    </location>
</feature>
<proteinExistence type="predicted"/>
<dbReference type="InterPro" id="IPR017441">
    <property type="entry name" value="Protein_kinase_ATP_BS"/>
</dbReference>
<feature type="compositionally biased region" description="Polar residues" evidence="9">
    <location>
        <begin position="499"/>
        <end position="518"/>
    </location>
</feature>
<dbReference type="FunFam" id="1.10.510.10:FF:001091">
    <property type="entry name" value="STE family protein kinase"/>
    <property type="match status" value="1"/>
</dbReference>
<feature type="compositionally biased region" description="Low complexity" evidence="9">
    <location>
        <begin position="1507"/>
        <end position="1519"/>
    </location>
</feature>
<keyword evidence="8" id="KW-0175">Coiled coil</keyword>
<evidence type="ECO:0000256" key="6">
    <source>
        <dbReference type="ARBA" id="ARBA00022840"/>
    </source>
</evidence>
<keyword evidence="11" id="KW-1185">Reference proteome</keyword>
<dbReference type="Proteomes" id="UP000695007">
    <property type="component" value="Unplaced"/>
</dbReference>
<evidence type="ECO:0000256" key="4">
    <source>
        <dbReference type="ARBA" id="ARBA00022741"/>
    </source>
</evidence>
<feature type="compositionally biased region" description="Polar residues" evidence="9">
    <location>
        <begin position="919"/>
        <end position="930"/>
    </location>
</feature>
<evidence type="ECO:0000256" key="3">
    <source>
        <dbReference type="ARBA" id="ARBA00022679"/>
    </source>
</evidence>
<evidence type="ECO:0000256" key="8">
    <source>
        <dbReference type="SAM" id="Coils"/>
    </source>
</evidence>
<evidence type="ECO:0000256" key="9">
    <source>
        <dbReference type="SAM" id="MobiDB-lite"/>
    </source>
</evidence>
<feature type="region of interest" description="Disordered" evidence="9">
    <location>
        <begin position="366"/>
        <end position="597"/>
    </location>
</feature>
<dbReference type="Pfam" id="PF12474">
    <property type="entry name" value="PKK"/>
    <property type="match status" value="2"/>
</dbReference>
<keyword evidence="3" id="KW-0808">Transferase</keyword>
<keyword evidence="1" id="KW-0723">Serine/threonine-protein kinase</keyword>
<keyword evidence="2" id="KW-0597">Phosphoprotein</keyword>
<organism evidence="11 12">
    <name type="scientific">Ceratosolen solmsi marchali</name>
    <dbReference type="NCBI Taxonomy" id="326594"/>
    <lineage>
        <taxon>Eukaryota</taxon>
        <taxon>Metazoa</taxon>
        <taxon>Ecdysozoa</taxon>
        <taxon>Arthropoda</taxon>
        <taxon>Hexapoda</taxon>
        <taxon>Insecta</taxon>
        <taxon>Pterygota</taxon>
        <taxon>Neoptera</taxon>
        <taxon>Endopterygota</taxon>
        <taxon>Hymenoptera</taxon>
        <taxon>Apocrita</taxon>
        <taxon>Proctotrupomorpha</taxon>
        <taxon>Chalcidoidea</taxon>
        <taxon>Agaonidae</taxon>
        <taxon>Agaoninae</taxon>
        <taxon>Ceratosolen</taxon>
    </lineage>
</organism>
<feature type="compositionally biased region" description="Polar residues" evidence="9">
    <location>
        <begin position="940"/>
        <end position="955"/>
    </location>
</feature>
<keyword evidence="6 7" id="KW-0067">ATP-binding</keyword>
<dbReference type="Pfam" id="PF00069">
    <property type="entry name" value="Pkinase"/>
    <property type="match status" value="1"/>
</dbReference>
<protein>
    <submittedName>
        <fullName evidence="12">Serine/threonine-protein kinase 10</fullName>
    </submittedName>
</protein>
<feature type="domain" description="Protein kinase" evidence="10">
    <location>
        <begin position="37"/>
        <end position="295"/>
    </location>
</feature>